<dbReference type="EC" id="2.1.2.9" evidence="1"/>
<accession>A0A1F7GJU6</accession>
<dbReference type="GO" id="GO:0004479">
    <property type="term" value="F:methionyl-tRNA formyltransferase activity"/>
    <property type="evidence" value="ECO:0007669"/>
    <property type="project" value="UniProtKB-EC"/>
</dbReference>
<evidence type="ECO:0000313" key="4">
    <source>
        <dbReference type="Proteomes" id="UP000177026"/>
    </source>
</evidence>
<dbReference type="PANTHER" id="PTHR11138">
    <property type="entry name" value="METHIONYL-TRNA FORMYLTRANSFERASE"/>
    <property type="match status" value="1"/>
</dbReference>
<dbReference type="InterPro" id="IPR041711">
    <property type="entry name" value="Met-tRNA-FMT_N"/>
</dbReference>
<dbReference type="InterPro" id="IPR011034">
    <property type="entry name" value="Formyl_transferase-like_C_sf"/>
</dbReference>
<dbReference type="GO" id="GO:0005829">
    <property type="term" value="C:cytosol"/>
    <property type="evidence" value="ECO:0007669"/>
    <property type="project" value="TreeGrafter"/>
</dbReference>
<dbReference type="InterPro" id="IPR036477">
    <property type="entry name" value="Formyl_transf_N_sf"/>
</dbReference>
<proteinExistence type="predicted"/>
<name>A0A1F7GJU6_9BACT</name>
<dbReference type="CDD" id="cd08646">
    <property type="entry name" value="FMT_core_Met-tRNA-FMT_N"/>
    <property type="match status" value="1"/>
</dbReference>
<dbReference type="EMBL" id="MFZI01000054">
    <property type="protein sequence ID" value="OGK19193.1"/>
    <property type="molecule type" value="Genomic_DNA"/>
</dbReference>
<dbReference type="AlphaFoldDB" id="A0A1F7GJU6"/>
<dbReference type="Pfam" id="PF00551">
    <property type="entry name" value="Formyl_trans_N"/>
    <property type="match status" value="1"/>
</dbReference>
<reference evidence="3 4" key="1">
    <citation type="journal article" date="2016" name="Nat. Commun.">
        <title>Thousands of microbial genomes shed light on interconnected biogeochemical processes in an aquifer system.</title>
        <authorList>
            <person name="Anantharaman K."/>
            <person name="Brown C.T."/>
            <person name="Hug L.A."/>
            <person name="Sharon I."/>
            <person name="Castelle C.J."/>
            <person name="Probst A.J."/>
            <person name="Thomas B.C."/>
            <person name="Singh A."/>
            <person name="Wilkins M.J."/>
            <person name="Karaoz U."/>
            <person name="Brodie E.L."/>
            <person name="Williams K.H."/>
            <person name="Hubbard S.S."/>
            <person name="Banfield J.F."/>
        </authorList>
    </citation>
    <scope>NUCLEOTIDE SEQUENCE [LARGE SCALE GENOMIC DNA]</scope>
</reference>
<dbReference type="Gene3D" id="3.40.50.12230">
    <property type="match status" value="1"/>
</dbReference>
<dbReference type="Proteomes" id="UP000177026">
    <property type="component" value="Unassembled WGS sequence"/>
</dbReference>
<evidence type="ECO:0000256" key="1">
    <source>
        <dbReference type="ARBA" id="ARBA00012261"/>
    </source>
</evidence>
<dbReference type="PANTHER" id="PTHR11138:SF5">
    <property type="entry name" value="METHIONYL-TRNA FORMYLTRANSFERASE, MITOCHONDRIAL"/>
    <property type="match status" value="1"/>
</dbReference>
<feature type="domain" description="Formyl transferase N-terminal" evidence="2">
    <location>
        <begin position="16"/>
        <end position="180"/>
    </location>
</feature>
<dbReference type="SUPFAM" id="SSF50486">
    <property type="entry name" value="FMT C-terminal domain-like"/>
    <property type="match status" value="1"/>
</dbReference>
<sequence length="324" mass="37096">MKKLSLAYFGTPYFSAKFLEKLLSDAATNQSIEVKLVVTQPDAPVGRKHILTPTPVKVVAKKYGIKVLDNLDKLQATSYKLKEIDMAFLFAYGNLIPNDLLRSPKYGFWNTHPSLLPLYRGPAPVAYPLIMGDAKTGMTLIQLDKEIDHGPVIAQEETEILPGERRSELELKLTDLAFNLFKKQMNALTREPANKLVRQPQQHPKATFTDRLEKSNGFIPYLVLKNALQRENNDWKPKLIEDYLQTNRNIQITNYPLPITIFNLFRGLYPWPGIWTSTHIKGQEKRLKLTDMDLVGNQLILKKVQLEGKKQVDFKTFQSAYHAF</sequence>
<comment type="caution">
    <text evidence="3">The sequence shown here is derived from an EMBL/GenBank/DDBJ whole genome shotgun (WGS) entry which is preliminary data.</text>
</comment>
<protein>
    <recommendedName>
        <fullName evidence="1">methionyl-tRNA formyltransferase</fullName>
        <ecNumber evidence="1">2.1.2.9</ecNumber>
    </recommendedName>
</protein>
<dbReference type="InterPro" id="IPR002376">
    <property type="entry name" value="Formyl_transf_N"/>
</dbReference>
<dbReference type="SUPFAM" id="SSF53328">
    <property type="entry name" value="Formyltransferase"/>
    <property type="match status" value="1"/>
</dbReference>
<evidence type="ECO:0000313" key="3">
    <source>
        <dbReference type="EMBL" id="OGK19193.1"/>
    </source>
</evidence>
<organism evidence="3 4">
    <name type="scientific">Candidatus Roizmanbacteria bacterium RIFCSPHIGHO2_01_FULL_39_8</name>
    <dbReference type="NCBI Taxonomy" id="1802033"/>
    <lineage>
        <taxon>Bacteria</taxon>
        <taxon>Candidatus Roizmaniibacteriota</taxon>
    </lineage>
</organism>
<evidence type="ECO:0000259" key="2">
    <source>
        <dbReference type="Pfam" id="PF00551"/>
    </source>
</evidence>
<gene>
    <name evidence="3" type="ORF">A2866_04375</name>
</gene>